<gene>
    <name evidence="2" type="ORF">sr15026</name>
</gene>
<name>E6ZNU2_SPORE</name>
<dbReference type="OrthoDB" id="2544199at2759"/>
<evidence type="ECO:0000313" key="2">
    <source>
        <dbReference type="EMBL" id="CBQ68743.1"/>
    </source>
</evidence>
<keyword evidence="3" id="KW-1185">Reference proteome</keyword>
<keyword evidence="1" id="KW-0732">Signal</keyword>
<feature type="chain" id="PRO_5003216830" evidence="1">
    <location>
        <begin position="23"/>
        <end position="418"/>
    </location>
</feature>
<evidence type="ECO:0000256" key="1">
    <source>
        <dbReference type="SAM" id="SignalP"/>
    </source>
</evidence>
<feature type="signal peptide" evidence="1">
    <location>
        <begin position="1"/>
        <end position="22"/>
    </location>
</feature>
<sequence>MSFKTAATAAVAALALSQLSAAVPVSRSTADPQCTSLGKGALGWNSSAIPIYSNDPPEYYITVATNDSDRLVVSTVPDYETQTMFEFFNCSYTPPAYEGKGAIATYQGYIQAPNGECVTAQGLRRVRDYVKTEACRFSGDGALGNVDASQHFQFQLDTFYDYYSADFLGATPGPVNATDFGAGGNYHFNVPQPLSMEGNNYLDLGHSKQAQTGNKSEMLIAQIGSQYKPTTRQLRACTLVKSGYVTLYNTATRNVKAVTTASSNVNVFAYAPQINNGGAGDQQYSFFACDSAYMGYTADASNWYGHFDAYATGQPSCFTRQTSGSLTDYVVTGPAGRNGASDDCTTADTEAQLQSFFHLHKTDDGVYEVSFVGATAAEADSTGMYGWVPTLAEGEAADGAQDLLVTQNASDWVLRFNN</sequence>
<dbReference type="Proteomes" id="UP000008867">
    <property type="component" value="Chromosome 12"/>
</dbReference>
<dbReference type="EMBL" id="FQ311433">
    <property type="protein sequence ID" value="CBQ68743.1"/>
    <property type="molecule type" value="Genomic_DNA"/>
</dbReference>
<dbReference type="eggNOG" id="ENOG502R34R">
    <property type="taxonomic scope" value="Eukaryota"/>
</dbReference>
<proteinExistence type="predicted"/>
<evidence type="ECO:0000313" key="3">
    <source>
        <dbReference type="Proteomes" id="UP000008867"/>
    </source>
</evidence>
<accession>E6ZNU2</accession>
<organism evidence="2 3">
    <name type="scientific">Sporisorium reilianum (strain SRZ2)</name>
    <name type="common">Maize head smut fungus</name>
    <dbReference type="NCBI Taxonomy" id="999809"/>
    <lineage>
        <taxon>Eukaryota</taxon>
        <taxon>Fungi</taxon>
        <taxon>Dikarya</taxon>
        <taxon>Basidiomycota</taxon>
        <taxon>Ustilaginomycotina</taxon>
        <taxon>Ustilaginomycetes</taxon>
        <taxon>Ustilaginales</taxon>
        <taxon>Ustilaginaceae</taxon>
        <taxon>Sporisorium</taxon>
    </lineage>
</organism>
<dbReference type="VEuPathDB" id="FungiDB:sr15026"/>
<protein>
    <submittedName>
        <fullName evidence="2">Uncharacterized protein</fullName>
    </submittedName>
</protein>
<dbReference type="AlphaFoldDB" id="E6ZNU2"/>
<dbReference type="HOGENOM" id="CLU_683580_0_0_1"/>
<reference evidence="2 3" key="1">
    <citation type="journal article" date="2010" name="Science">
        <title>Pathogenicity determinants in smut fungi revealed by genome comparison.</title>
        <authorList>
            <person name="Schirawski J."/>
            <person name="Mannhaupt G."/>
            <person name="Muench K."/>
            <person name="Brefort T."/>
            <person name="Schipper K."/>
            <person name="Doehlemann G."/>
            <person name="Di Stasio M."/>
            <person name="Roessel N."/>
            <person name="Mendoza-Mendoza A."/>
            <person name="Pester D."/>
            <person name="Mueller O."/>
            <person name="Winterberg B."/>
            <person name="Meyer E."/>
            <person name="Ghareeb H."/>
            <person name="Wollenberg T."/>
            <person name="Muensterkoetter M."/>
            <person name="Wong P."/>
            <person name="Walter M."/>
            <person name="Stukenbrock E."/>
            <person name="Gueldener U."/>
            <person name="Kahmann R."/>
        </authorList>
    </citation>
    <scope>NUCLEOTIDE SEQUENCE [LARGE SCALE GENOMIC DNA]</scope>
    <source>
        <strain evidence="3">SRZ2</strain>
    </source>
</reference>